<comment type="caution">
    <text evidence="2">The sequence shown here is derived from an EMBL/GenBank/DDBJ whole genome shotgun (WGS) entry which is preliminary data.</text>
</comment>
<protein>
    <submittedName>
        <fullName evidence="2">DUF262 domain-containing protein</fullName>
    </submittedName>
</protein>
<dbReference type="InterPro" id="IPR004919">
    <property type="entry name" value="GmrSD_N"/>
</dbReference>
<dbReference type="Pfam" id="PF03235">
    <property type="entry name" value="GmrSD_N"/>
    <property type="match status" value="1"/>
</dbReference>
<reference evidence="2" key="1">
    <citation type="submission" date="2018-07" db="EMBL/GenBank/DDBJ databases">
        <authorList>
            <consortium name="GenomeTrakr network: Whole genome sequencing for foodborne pathogen traceback"/>
        </authorList>
    </citation>
    <scope>NUCLEOTIDE SEQUENCE</scope>
    <source>
        <strain evidence="2">FDA00003717</strain>
    </source>
</reference>
<feature type="domain" description="GmrSD restriction endonucleases N-terminal" evidence="1">
    <location>
        <begin position="38"/>
        <end position="177"/>
    </location>
</feature>
<organism evidence="2">
    <name type="scientific">Salmonella enterica I</name>
    <dbReference type="NCBI Taxonomy" id="59201"/>
    <lineage>
        <taxon>Bacteria</taxon>
        <taxon>Pseudomonadati</taxon>
        <taxon>Pseudomonadota</taxon>
        <taxon>Gammaproteobacteria</taxon>
        <taxon>Enterobacterales</taxon>
        <taxon>Enterobacteriaceae</taxon>
        <taxon>Salmonella</taxon>
    </lineage>
</organism>
<evidence type="ECO:0000313" key="2">
    <source>
        <dbReference type="EMBL" id="ECI2785362.1"/>
    </source>
</evidence>
<accession>A0A4U2K651</accession>
<dbReference type="AlphaFoldDB" id="A0A4U2K651"/>
<evidence type="ECO:0000259" key="1">
    <source>
        <dbReference type="Pfam" id="PF03235"/>
    </source>
</evidence>
<dbReference type="PANTHER" id="PTHR39639:SF1">
    <property type="entry name" value="DUF262 DOMAIN-CONTAINING PROTEIN"/>
    <property type="match status" value="1"/>
</dbReference>
<gene>
    <name evidence="2" type="ORF">AIE18_09910</name>
</gene>
<name>A0A4U2K651_SALET</name>
<sequence>MIEASMEKELQLKADEQIKAYSKKIGFFTSEYTVEILAKKVHDGEYTVPEYQREYTWDEPRKCKFIESLIIGLPIPFIFFWMSDDTGKLEIVDGSQRLRTIEEYFYNRLVLDGLERLDLLNGTKFEDLPLARQRKILNLSIRGIILSDDTDMEARVDLFERINTGSKVANPAEVRRGVLRGPFMDLINELAANELFIKLAPVSAKQKKEREPEELVTRFFAYSDGLDGYRDDVSAFIFRYIKRMNDLFEEDAALAQQYRDRFSRMLAFVEQSFRLGFKKTVKGTTTPRARFESIAIGSHLALEINSTLQVTKEQTDEILESDSFKAEIRSDGANAIRRLQGRIGYIRDALLERA</sequence>
<proteinExistence type="predicted"/>
<dbReference type="PANTHER" id="PTHR39639">
    <property type="entry name" value="CHROMOSOME 16, WHOLE GENOME SHOTGUN SEQUENCE"/>
    <property type="match status" value="1"/>
</dbReference>
<dbReference type="EMBL" id="AAIUQW010000003">
    <property type="protein sequence ID" value="ECI2785362.1"/>
    <property type="molecule type" value="Genomic_DNA"/>
</dbReference>